<feature type="non-terminal residue" evidence="3">
    <location>
        <position position="724"/>
    </location>
</feature>
<dbReference type="Proteomes" id="UP000736164">
    <property type="component" value="Unassembled WGS sequence"/>
</dbReference>
<accession>A0A8J7P0T0</accession>
<keyword evidence="1" id="KW-0175">Coiled coil</keyword>
<feature type="region of interest" description="Disordered" evidence="2">
    <location>
        <begin position="476"/>
        <end position="502"/>
    </location>
</feature>
<dbReference type="PANTHER" id="PTHR43696">
    <property type="entry name" value="COILED-COIL DOMAIN-CONTAINING PROTEIN 157"/>
    <property type="match status" value="1"/>
</dbReference>
<organism evidence="3 4">
    <name type="scientific">Atractosteus spatula</name>
    <name type="common">Alligator gar</name>
    <name type="synonym">Lepisosteus spatula</name>
    <dbReference type="NCBI Taxonomy" id="7917"/>
    <lineage>
        <taxon>Eukaryota</taxon>
        <taxon>Metazoa</taxon>
        <taxon>Chordata</taxon>
        <taxon>Craniata</taxon>
        <taxon>Vertebrata</taxon>
        <taxon>Euteleostomi</taxon>
        <taxon>Actinopterygii</taxon>
        <taxon>Neopterygii</taxon>
        <taxon>Holostei</taxon>
        <taxon>Semionotiformes</taxon>
        <taxon>Lepisosteidae</taxon>
        <taxon>Atractosteus</taxon>
    </lineage>
</organism>
<keyword evidence="4" id="KW-1185">Reference proteome</keyword>
<dbReference type="InterPro" id="IPR029681">
    <property type="entry name" value="CCDC157"/>
</dbReference>
<proteinExistence type="predicted"/>
<reference evidence="3" key="1">
    <citation type="journal article" date="2021" name="Cell">
        <title>Tracing the genetic footprints of vertebrate landing in non-teleost ray-finned fishes.</title>
        <authorList>
            <person name="Bi X."/>
            <person name="Wang K."/>
            <person name="Yang L."/>
            <person name="Pan H."/>
            <person name="Jiang H."/>
            <person name="Wei Q."/>
            <person name="Fang M."/>
            <person name="Yu H."/>
            <person name="Zhu C."/>
            <person name="Cai Y."/>
            <person name="He Y."/>
            <person name="Gan X."/>
            <person name="Zeng H."/>
            <person name="Yu D."/>
            <person name="Zhu Y."/>
            <person name="Jiang H."/>
            <person name="Qiu Q."/>
            <person name="Yang H."/>
            <person name="Zhang Y.E."/>
            <person name="Wang W."/>
            <person name="Zhu M."/>
            <person name="He S."/>
            <person name="Zhang G."/>
        </authorList>
    </citation>
    <scope>NUCLEOTIDE SEQUENCE</scope>
    <source>
        <strain evidence="3">Allg_001</strain>
    </source>
</reference>
<gene>
    <name evidence="3" type="primary">Ccdc157</name>
    <name evidence="3" type="ORF">GTO95_0002551</name>
</gene>
<evidence type="ECO:0000313" key="4">
    <source>
        <dbReference type="Proteomes" id="UP000736164"/>
    </source>
</evidence>
<evidence type="ECO:0000256" key="1">
    <source>
        <dbReference type="SAM" id="Coils"/>
    </source>
</evidence>
<feature type="region of interest" description="Disordered" evidence="2">
    <location>
        <begin position="623"/>
        <end position="724"/>
    </location>
</feature>
<protein>
    <submittedName>
        <fullName evidence="3">CC157 protein</fullName>
    </submittedName>
</protein>
<comment type="caution">
    <text evidence="3">The sequence shown here is derived from an EMBL/GenBank/DDBJ whole genome shotgun (WGS) entry which is preliminary data.</text>
</comment>
<name>A0A8J7P0T0_ATRSP</name>
<dbReference type="AlphaFoldDB" id="A0A8J7P0T0"/>
<evidence type="ECO:0000256" key="2">
    <source>
        <dbReference type="SAM" id="MobiDB-lite"/>
    </source>
</evidence>
<feature type="compositionally biased region" description="Low complexity" evidence="2">
    <location>
        <begin position="674"/>
        <end position="686"/>
    </location>
</feature>
<feature type="non-terminal residue" evidence="3">
    <location>
        <position position="1"/>
    </location>
</feature>
<feature type="coiled-coil region" evidence="1">
    <location>
        <begin position="305"/>
        <end position="410"/>
    </location>
</feature>
<dbReference type="EMBL" id="JAAWVO010054243">
    <property type="protein sequence ID" value="MBN3321241.1"/>
    <property type="molecule type" value="Genomic_DNA"/>
</dbReference>
<dbReference type="PANTHER" id="PTHR43696:SF9">
    <property type="entry name" value="COILED-COIL DOMAIN-CONTAINING PROTEIN 157"/>
    <property type="match status" value="1"/>
</dbReference>
<evidence type="ECO:0000313" key="3">
    <source>
        <dbReference type="EMBL" id="MBN3321241.1"/>
    </source>
</evidence>
<feature type="region of interest" description="Disordered" evidence="2">
    <location>
        <begin position="153"/>
        <end position="200"/>
    </location>
</feature>
<feature type="coiled-coil region" evidence="1">
    <location>
        <begin position="571"/>
        <end position="605"/>
    </location>
</feature>
<sequence length="724" mass="80572">MSHLLGRQDCVDSLRRDLTDLQGTVLDVFSRTGPIRSPSWKFPNKLSCNLDLVPLLEQYDFVEGEEEFNQHSHIVLLELVVDRLVLLLQSFSGFTEGMLGGQRSGSRTRAAGPSASIGLAVRCCWNNLLRLGTLHQCTLRQGKKMEQGAFSLQAEEQVPSRENANRSAPTLKSAENSNLSCPLSSASHRSSGKESTTCSKSSIAKDTRTVGCQTLESALVPCDACSRTQASLREVSNALIAVCQTQNLPSSLSRFMEVMDSSLENGQLSASDLAYWASEQSKDLARISKHLAALLGTVQPLKESLAASEAQRGVLRDQLERMERVLSLEKEEHQTRLRELELRLEKMNAKNTEVVNKLQGEQEELRKGTLSLEEKNSKLREELSLQQDSLQKLEQERQELLEEIKTRLVDREVTLGLEERVRSLDTELSSTQLQLDKERVKCQSLGRLQESLQAKQKALLQRVDALDRECEELQQRLADSEEGSAELQERLSQSSQDRAGLQAELTRQRALTEELQKEKERLEQSVGDLQGAVSRLQGQLQEQAQKERLLVAFPDLCSPTPCAPQTTGDVLLDMEQQMQANSIRISVLEEENSRLRNSLNKLRDSTHRREMKVLSPQQLWSHADVSLTQGKPVPAAQSRSTDDRDPYSGIGQELGVGRKASAGEIPGYRDRRSPAAPSLSSPSPTSYRLAPAISLPEEASAISPCSRLRQASHSRSSVARPKRK</sequence>
<feature type="compositionally biased region" description="Polar residues" evidence="2">
    <location>
        <begin position="160"/>
        <end position="200"/>
    </location>
</feature>